<feature type="domain" description="Peptidase C1A papain C-terminal" evidence="6">
    <location>
        <begin position="27"/>
        <end position="243"/>
    </location>
</feature>
<dbReference type="InterPro" id="IPR013128">
    <property type="entry name" value="Peptidase_C1A"/>
</dbReference>
<dbReference type="InterPro" id="IPR025660">
    <property type="entry name" value="Pept_his_AS"/>
</dbReference>
<dbReference type="PROSITE" id="PS00139">
    <property type="entry name" value="THIOL_PROTEASE_CYS"/>
    <property type="match status" value="1"/>
</dbReference>
<comment type="caution">
    <text evidence="7">The sequence shown here is derived from an EMBL/GenBank/DDBJ whole genome shotgun (WGS) entry which is preliminary data.</text>
</comment>
<dbReference type="InterPro" id="IPR039417">
    <property type="entry name" value="Peptidase_C1A_papain-like"/>
</dbReference>
<dbReference type="InterPro" id="IPR000668">
    <property type="entry name" value="Peptidase_C1A_C"/>
</dbReference>
<keyword evidence="5" id="KW-1015">Disulfide bond</keyword>
<dbReference type="AlphaFoldDB" id="A0ABD2Q6S8"/>
<dbReference type="PROSITE" id="PS00640">
    <property type="entry name" value="THIOL_PROTEASE_ASN"/>
    <property type="match status" value="1"/>
</dbReference>
<dbReference type="Proteomes" id="UP001626550">
    <property type="component" value="Unassembled WGS sequence"/>
</dbReference>
<name>A0ABD2Q6S8_9PLAT</name>
<dbReference type="SMART" id="SM00645">
    <property type="entry name" value="Pept_C1"/>
    <property type="match status" value="1"/>
</dbReference>
<evidence type="ECO:0000256" key="1">
    <source>
        <dbReference type="ARBA" id="ARBA00008455"/>
    </source>
</evidence>
<organism evidence="7 8">
    <name type="scientific">Cichlidogyrus casuarinus</name>
    <dbReference type="NCBI Taxonomy" id="1844966"/>
    <lineage>
        <taxon>Eukaryota</taxon>
        <taxon>Metazoa</taxon>
        <taxon>Spiralia</taxon>
        <taxon>Lophotrochozoa</taxon>
        <taxon>Platyhelminthes</taxon>
        <taxon>Monogenea</taxon>
        <taxon>Monopisthocotylea</taxon>
        <taxon>Dactylogyridea</taxon>
        <taxon>Ancyrocephalidae</taxon>
        <taxon>Cichlidogyrus</taxon>
    </lineage>
</organism>
<sequence length="244" mass="26865">MRRLRGYRADTSHGGSAYIRPASIGAVPDRFDWRDYGAVTNVKDQGQCGSCWAFSSTGSLEGQHFRKTGKLVSLSEQQLVDCSYDYQNHGCNGGNMWKAFKYLRDKGGADSEDSYPYIGTDKRSCQFNPKAVAATVTGSKWLPEGDENTLKEVVASVGPVSVSIDASNPSFQAYHGGVYDDPACSSTHLDHAVLVVGYGTEQGMDYWLIKNSWSILWGQLGYIKIRRNHGNLCGVAKWPLYPLV</sequence>
<dbReference type="PRINTS" id="PR00705">
    <property type="entry name" value="PAPAIN"/>
</dbReference>
<dbReference type="CDD" id="cd02248">
    <property type="entry name" value="Peptidase_C1A"/>
    <property type="match status" value="1"/>
</dbReference>
<evidence type="ECO:0000259" key="6">
    <source>
        <dbReference type="SMART" id="SM00645"/>
    </source>
</evidence>
<keyword evidence="3" id="KW-0378">Hydrolase</keyword>
<dbReference type="EMBL" id="JBJKFK010000786">
    <property type="protein sequence ID" value="KAL3315274.1"/>
    <property type="molecule type" value="Genomic_DNA"/>
</dbReference>
<dbReference type="SUPFAM" id="SSF54001">
    <property type="entry name" value="Cysteine proteinases"/>
    <property type="match status" value="1"/>
</dbReference>
<dbReference type="GO" id="GO:0008234">
    <property type="term" value="F:cysteine-type peptidase activity"/>
    <property type="evidence" value="ECO:0007669"/>
    <property type="project" value="UniProtKB-KW"/>
</dbReference>
<gene>
    <name evidence="7" type="ORF">Ciccas_006092</name>
</gene>
<comment type="similarity">
    <text evidence="1">Belongs to the peptidase C1 family.</text>
</comment>
<evidence type="ECO:0000256" key="5">
    <source>
        <dbReference type="ARBA" id="ARBA00023157"/>
    </source>
</evidence>
<dbReference type="InterPro" id="IPR038765">
    <property type="entry name" value="Papain-like_cys_pep_sf"/>
</dbReference>
<dbReference type="PANTHER" id="PTHR12411">
    <property type="entry name" value="CYSTEINE PROTEASE FAMILY C1-RELATED"/>
    <property type="match status" value="1"/>
</dbReference>
<evidence type="ECO:0000256" key="2">
    <source>
        <dbReference type="ARBA" id="ARBA00022670"/>
    </source>
</evidence>
<evidence type="ECO:0000313" key="8">
    <source>
        <dbReference type="Proteomes" id="UP001626550"/>
    </source>
</evidence>
<dbReference type="InterPro" id="IPR025661">
    <property type="entry name" value="Pept_asp_AS"/>
</dbReference>
<dbReference type="InterPro" id="IPR000169">
    <property type="entry name" value="Pept_cys_AS"/>
</dbReference>
<dbReference type="Pfam" id="PF00112">
    <property type="entry name" value="Peptidase_C1"/>
    <property type="match status" value="1"/>
</dbReference>
<dbReference type="GO" id="GO:0006508">
    <property type="term" value="P:proteolysis"/>
    <property type="evidence" value="ECO:0007669"/>
    <property type="project" value="UniProtKB-KW"/>
</dbReference>
<dbReference type="Gene3D" id="3.90.70.10">
    <property type="entry name" value="Cysteine proteinases"/>
    <property type="match status" value="1"/>
</dbReference>
<reference evidence="7 8" key="1">
    <citation type="submission" date="2024-11" db="EMBL/GenBank/DDBJ databases">
        <title>Adaptive evolution of stress response genes in parasites aligns with host niche diversity.</title>
        <authorList>
            <person name="Hahn C."/>
            <person name="Resl P."/>
        </authorList>
    </citation>
    <scope>NUCLEOTIDE SEQUENCE [LARGE SCALE GENOMIC DNA]</scope>
    <source>
        <strain evidence="7">EGGRZ-B1_66</strain>
        <tissue evidence="7">Body</tissue>
    </source>
</reference>
<dbReference type="FunFam" id="3.90.70.10:FF:000006">
    <property type="entry name" value="Cathepsin S"/>
    <property type="match status" value="1"/>
</dbReference>
<keyword evidence="8" id="KW-1185">Reference proteome</keyword>
<accession>A0ABD2Q6S8</accession>
<evidence type="ECO:0000256" key="3">
    <source>
        <dbReference type="ARBA" id="ARBA00022801"/>
    </source>
</evidence>
<keyword evidence="2" id="KW-0645">Protease</keyword>
<proteinExistence type="inferred from homology"/>
<evidence type="ECO:0000256" key="4">
    <source>
        <dbReference type="ARBA" id="ARBA00022807"/>
    </source>
</evidence>
<protein>
    <recommendedName>
        <fullName evidence="6">Peptidase C1A papain C-terminal domain-containing protein</fullName>
    </recommendedName>
</protein>
<evidence type="ECO:0000313" key="7">
    <source>
        <dbReference type="EMBL" id="KAL3315274.1"/>
    </source>
</evidence>
<keyword evidence="4" id="KW-0788">Thiol protease</keyword>
<dbReference type="PROSITE" id="PS00639">
    <property type="entry name" value="THIOL_PROTEASE_HIS"/>
    <property type="match status" value="1"/>
</dbReference>